<gene>
    <name evidence="2" type="ORF">T03_9222</name>
</gene>
<organism evidence="2 3">
    <name type="scientific">Trichinella britovi</name>
    <name type="common">Parasitic roundworm</name>
    <dbReference type="NCBI Taxonomy" id="45882"/>
    <lineage>
        <taxon>Eukaryota</taxon>
        <taxon>Metazoa</taxon>
        <taxon>Ecdysozoa</taxon>
        <taxon>Nematoda</taxon>
        <taxon>Enoplea</taxon>
        <taxon>Dorylaimia</taxon>
        <taxon>Trichinellida</taxon>
        <taxon>Trichinellidae</taxon>
        <taxon>Trichinella</taxon>
    </lineage>
</organism>
<sequence>MKICRLFAFILLATTICQLADETESIPTNDGHTLRS</sequence>
<proteinExistence type="predicted"/>
<keyword evidence="1" id="KW-0732">Signal</keyword>
<protein>
    <submittedName>
        <fullName evidence="2">Uncharacterized protein</fullName>
    </submittedName>
</protein>
<dbReference type="Proteomes" id="UP000054653">
    <property type="component" value="Unassembled WGS sequence"/>
</dbReference>
<reference evidence="2 3" key="1">
    <citation type="submission" date="2015-01" db="EMBL/GenBank/DDBJ databases">
        <title>Evolution of Trichinella species and genotypes.</title>
        <authorList>
            <person name="Korhonen P.K."/>
            <person name="Edoardo P."/>
            <person name="Giuseppe L.R."/>
            <person name="Gasser R.B."/>
        </authorList>
    </citation>
    <scope>NUCLEOTIDE SEQUENCE [LARGE SCALE GENOMIC DNA]</scope>
    <source>
        <strain evidence="2">ISS120</strain>
    </source>
</reference>
<evidence type="ECO:0000313" key="2">
    <source>
        <dbReference type="EMBL" id="KRY06055.1"/>
    </source>
</evidence>
<accession>A0A0V0Z0G0</accession>
<name>A0A0V0Z0G0_TRIBR</name>
<feature type="chain" id="PRO_5006873439" evidence="1">
    <location>
        <begin position="26"/>
        <end position="36"/>
    </location>
</feature>
<feature type="signal peptide" evidence="1">
    <location>
        <begin position="1"/>
        <end position="25"/>
    </location>
</feature>
<evidence type="ECO:0000313" key="3">
    <source>
        <dbReference type="Proteomes" id="UP000054653"/>
    </source>
</evidence>
<dbReference type="AlphaFoldDB" id="A0A0V0Z0G0"/>
<comment type="caution">
    <text evidence="2">The sequence shown here is derived from an EMBL/GenBank/DDBJ whole genome shotgun (WGS) entry which is preliminary data.</text>
</comment>
<evidence type="ECO:0000256" key="1">
    <source>
        <dbReference type="SAM" id="SignalP"/>
    </source>
</evidence>
<dbReference type="EMBL" id="JYDI01004650">
    <property type="protein sequence ID" value="KRY06055.1"/>
    <property type="molecule type" value="Genomic_DNA"/>
</dbReference>
<keyword evidence="3" id="KW-1185">Reference proteome</keyword>